<dbReference type="Proteomes" id="UP000003340">
    <property type="component" value="Unassembled WGS sequence"/>
</dbReference>
<dbReference type="HOGENOM" id="CLU_3307458_0_0_9"/>
<reference evidence="1 2" key="2">
    <citation type="submission" date="2009-02" db="EMBL/GenBank/DDBJ databases">
        <title>Draft genome sequence of Clostridium methylpentosum (DSM 5476).</title>
        <authorList>
            <person name="Sudarsanam P."/>
            <person name="Ley R."/>
            <person name="Guruge J."/>
            <person name="Turnbaugh P.J."/>
            <person name="Mahowald M."/>
            <person name="Liep D."/>
            <person name="Gordon J."/>
        </authorList>
    </citation>
    <scope>NUCLEOTIDE SEQUENCE [LARGE SCALE GENOMIC DNA]</scope>
    <source>
        <strain evidence="1 2">DSM 5476</strain>
    </source>
</reference>
<reference evidence="1 2" key="1">
    <citation type="submission" date="2009-01" db="EMBL/GenBank/DDBJ databases">
        <authorList>
            <person name="Fulton L."/>
            <person name="Clifton S."/>
            <person name="Fulton B."/>
            <person name="Xu J."/>
            <person name="Minx P."/>
            <person name="Pepin K.H."/>
            <person name="Johnson M."/>
            <person name="Bhonagiri V."/>
            <person name="Nash W.E."/>
            <person name="Mardis E.R."/>
            <person name="Wilson R.K."/>
        </authorList>
    </citation>
    <scope>NUCLEOTIDE SEQUENCE [LARGE SCALE GENOMIC DNA]</scope>
    <source>
        <strain evidence="1 2">DSM 5476</strain>
    </source>
</reference>
<protein>
    <submittedName>
        <fullName evidence="1">Uncharacterized protein</fullName>
    </submittedName>
</protein>
<evidence type="ECO:0000313" key="1">
    <source>
        <dbReference type="EMBL" id="EEG29337.1"/>
    </source>
</evidence>
<dbReference type="AlphaFoldDB" id="C0EGR4"/>
<sequence>MCARFQKNAPAKPEAFSLFLPPLVLSSKDPYRPEKNTNF</sequence>
<keyword evidence="2" id="KW-1185">Reference proteome</keyword>
<organism evidence="1 2">
    <name type="scientific">[Clostridium] methylpentosum DSM 5476</name>
    <dbReference type="NCBI Taxonomy" id="537013"/>
    <lineage>
        <taxon>Bacteria</taxon>
        <taxon>Bacillati</taxon>
        <taxon>Bacillota</taxon>
        <taxon>Clostridia</taxon>
        <taxon>Eubacteriales</taxon>
        <taxon>Oscillospiraceae</taxon>
        <taxon>Oscillospiraceae incertae sedis</taxon>
    </lineage>
</organism>
<accession>C0EGR4</accession>
<gene>
    <name evidence="1" type="ORF">CLOSTMETH_03057</name>
</gene>
<dbReference type="STRING" id="537013.CLOSTMETH_03057"/>
<comment type="caution">
    <text evidence="1">The sequence shown here is derived from an EMBL/GenBank/DDBJ whole genome shotgun (WGS) entry which is preliminary data.</text>
</comment>
<dbReference type="EMBL" id="ACEC01000108">
    <property type="protein sequence ID" value="EEG29337.1"/>
    <property type="molecule type" value="Genomic_DNA"/>
</dbReference>
<proteinExistence type="predicted"/>
<name>C0EGR4_9FIRM</name>
<evidence type="ECO:0000313" key="2">
    <source>
        <dbReference type="Proteomes" id="UP000003340"/>
    </source>
</evidence>